<evidence type="ECO:0000256" key="5">
    <source>
        <dbReference type="SAM" id="Phobius"/>
    </source>
</evidence>
<keyword evidence="8" id="KW-1185">Reference proteome</keyword>
<evidence type="ECO:0000256" key="4">
    <source>
        <dbReference type="ARBA" id="ARBA00023136"/>
    </source>
</evidence>
<dbReference type="PANTHER" id="PTHR43826">
    <property type="entry name" value="GLUCOSE-6-PHOSPHATE EXCHANGER SLC37A4"/>
    <property type="match status" value="1"/>
</dbReference>
<dbReference type="AlphaFoldDB" id="A0A1J0KT28"/>
<dbReference type="GO" id="GO:0061513">
    <property type="term" value="F:glucose 6-phosphate:phosphate antiporter activity"/>
    <property type="evidence" value="ECO:0007669"/>
    <property type="project" value="TreeGrafter"/>
</dbReference>
<evidence type="ECO:0000256" key="1">
    <source>
        <dbReference type="ARBA" id="ARBA00004127"/>
    </source>
</evidence>
<evidence type="ECO:0000259" key="6">
    <source>
        <dbReference type="PROSITE" id="PS50850"/>
    </source>
</evidence>
<feature type="transmembrane region" description="Helical" evidence="5">
    <location>
        <begin position="93"/>
        <end position="113"/>
    </location>
</feature>
<reference evidence="8" key="1">
    <citation type="submission" date="2014-10" db="EMBL/GenBank/DDBJ databases">
        <authorList>
            <person name="Kuske C.R."/>
            <person name="Challacombe J.F."/>
            <person name="Daligault H.E."/>
            <person name="Davenport K.W."/>
            <person name="Johnson S.L."/>
            <person name="Siddaramappa S."/>
            <person name="Petersen J.M."/>
        </authorList>
    </citation>
    <scope>NUCLEOTIDE SEQUENCE [LARGE SCALE GENOMIC DNA]</scope>
    <source>
        <strain evidence="8">CA97-1460</strain>
    </source>
</reference>
<dbReference type="InterPro" id="IPR000849">
    <property type="entry name" value="Sugar_P_transporter"/>
</dbReference>
<dbReference type="PIRSF" id="PIRSF002808">
    <property type="entry name" value="Hexose_phosphate_transp"/>
    <property type="match status" value="1"/>
</dbReference>
<evidence type="ECO:0000256" key="2">
    <source>
        <dbReference type="ARBA" id="ARBA00022692"/>
    </source>
</evidence>
<dbReference type="STRING" id="1542390.KX01_876"/>
<dbReference type="RefSeq" id="WP_071663814.1">
    <property type="nucleotide sequence ID" value="NZ_CP009654.1"/>
</dbReference>
<feature type="domain" description="Major facilitator superfamily (MFS) profile" evidence="6">
    <location>
        <begin position="1"/>
        <end position="434"/>
    </location>
</feature>
<feature type="transmembrane region" description="Helical" evidence="5">
    <location>
        <begin position="187"/>
        <end position="208"/>
    </location>
</feature>
<dbReference type="InterPro" id="IPR051337">
    <property type="entry name" value="OPA_Antiporter"/>
</dbReference>
<dbReference type="InterPro" id="IPR011701">
    <property type="entry name" value="MFS"/>
</dbReference>
<evidence type="ECO:0000313" key="7">
    <source>
        <dbReference type="EMBL" id="APC96839.1"/>
    </source>
</evidence>
<feature type="transmembrane region" description="Helical" evidence="5">
    <location>
        <begin position="321"/>
        <end position="337"/>
    </location>
</feature>
<dbReference type="InterPro" id="IPR020846">
    <property type="entry name" value="MFS_dom"/>
</dbReference>
<dbReference type="OrthoDB" id="9766638at2"/>
<organism evidence="7 8">
    <name type="scientific">Francisella frigiditurris</name>
    <dbReference type="NCBI Taxonomy" id="1542390"/>
    <lineage>
        <taxon>Bacteria</taxon>
        <taxon>Pseudomonadati</taxon>
        <taxon>Pseudomonadota</taxon>
        <taxon>Gammaproteobacteria</taxon>
        <taxon>Thiotrichales</taxon>
        <taxon>Francisellaceae</taxon>
        <taxon>Francisella</taxon>
    </lineage>
</organism>
<dbReference type="GO" id="GO:0012505">
    <property type="term" value="C:endomembrane system"/>
    <property type="evidence" value="ECO:0007669"/>
    <property type="project" value="UniProtKB-SubCell"/>
</dbReference>
<dbReference type="Gene3D" id="1.20.1250.20">
    <property type="entry name" value="MFS general substrate transporter like domains"/>
    <property type="match status" value="2"/>
</dbReference>
<feature type="transmembrane region" description="Helical" evidence="5">
    <location>
        <begin position="411"/>
        <end position="432"/>
    </location>
</feature>
<evidence type="ECO:0000313" key="8">
    <source>
        <dbReference type="Proteomes" id="UP000182521"/>
    </source>
</evidence>
<comment type="subcellular location">
    <subcellularLocation>
        <location evidence="1">Endomembrane system</location>
        <topology evidence="1">Multi-pass membrane protein</topology>
    </subcellularLocation>
</comment>
<sequence length="438" mass="48689">MLRNLLKPAQAIAPLEHSEIIKKYPRWRLRMFLVAYIGYFTYYFGRSSFDVSKQYITTLTPDQLGLIGAALGVAYGLSKFFMGNVSDRSNAKYFLALGLFITGLLNLLIPSFLSAGVLVMFVIMLLNGWAQGMGWPACARIMTHWFCDNERGTKMGIWNTAHNVGAGFLAIAVVPVGLFLFSGDWHGLFYVAGTFCIIIAILIIIFGADTPQSVGLPSIEKYRSNDLHSDYHEKDFSAKEIFFEHVLNNKWIWTIAIANAFVYCARYGLLSWSTYYLVQVKHMSTATGLWGFALFELPAIPGTILIGWITDRFFNSRRAPVGVICMILFIAVLFVYWQSDTAWLSLVCLSLMGVFIYGPVALIGILALDLVPKKAAGTAAGFTGLFGYFLGTVGAQAVIGIIATYMGWNAVFIFLISSSVIATILLIFCWNLNHKDKK</sequence>
<protein>
    <submittedName>
        <fullName evidence="7">Major Facilitator Superfamily protein</fullName>
    </submittedName>
</protein>
<feature type="transmembrane region" description="Helical" evidence="5">
    <location>
        <begin position="289"/>
        <end position="309"/>
    </location>
</feature>
<feature type="transmembrane region" description="Helical" evidence="5">
    <location>
        <begin position="251"/>
        <end position="269"/>
    </location>
</feature>
<dbReference type="GO" id="GO:0005886">
    <property type="term" value="C:plasma membrane"/>
    <property type="evidence" value="ECO:0007669"/>
    <property type="project" value="TreeGrafter"/>
</dbReference>
<feature type="transmembrane region" description="Helical" evidence="5">
    <location>
        <begin position="64"/>
        <end position="81"/>
    </location>
</feature>
<name>A0A1J0KT28_9GAMM</name>
<keyword evidence="2 5" id="KW-0812">Transmembrane</keyword>
<proteinExistence type="predicted"/>
<dbReference type="GO" id="GO:0035435">
    <property type="term" value="P:phosphate ion transmembrane transport"/>
    <property type="evidence" value="ECO:0007669"/>
    <property type="project" value="TreeGrafter"/>
</dbReference>
<dbReference type="Proteomes" id="UP000182521">
    <property type="component" value="Chromosome"/>
</dbReference>
<dbReference type="Pfam" id="PF07690">
    <property type="entry name" value="MFS_1"/>
    <property type="match status" value="1"/>
</dbReference>
<evidence type="ECO:0000256" key="3">
    <source>
        <dbReference type="ARBA" id="ARBA00022989"/>
    </source>
</evidence>
<feature type="transmembrane region" description="Helical" evidence="5">
    <location>
        <begin position="343"/>
        <end position="368"/>
    </location>
</feature>
<keyword evidence="4 5" id="KW-0472">Membrane</keyword>
<gene>
    <name evidence="7" type="ORF">KX01_876</name>
</gene>
<dbReference type="InterPro" id="IPR036259">
    <property type="entry name" value="MFS_trans_sf"/>
</dbReference>
<dbReference type="CDD" id="cd17345">
    <property type="entry name" value="MFS_GlpT"/>
    <property type="match status" value="1"/>
</dbReference>
<dbReference type="EMBL" id="CP009654">
    <property type="protein sequence ID" value="APC96839.1"/>
    <property type="molecule type" value="Genomic_DNA"/>
</dbReference>
<accession>A0A1J0KT28</accession>
<feature type="transmembrane region" description="Helical" evidence="5">
    <location>
        <begin position="160"/>
        <end position="181"/>
    </location>
</feature>
<dbReference type="PANTHER" id="PTHR43826:SF6">
    <property type="entry name" value="GLYCEROL-3-PHOSPHATE TRANSPORTER"/>
    <property type="match status" value="1"/>
</dbReference>
<dbReference type="KEGG" id="frc:KX01_876"/>
<feature type="transmembrane region" description="Helical" evidence="5">
    <location>
        <begin position="380"/>
        <end position="405"/>
    </location>
</feature>
<feature type="transmembrane region" description="Helical" evidence="5">
    <location>
        <begin position="27"/>
        <end position="44"/>
    </location>
</feature>
<dbReference type="PROSITE" id="PS50850">
    <property type="entry name" value="MFS"/>
    <property type="match status" value="1"/>
</dbReference>
<keyword evidence="3 5" id="KW-1133">Transmembrane helix</keyword>
<dbReference type="SUPFAM" id="SSF103473">
    <property type="entry name" value="MFS general substrate transporter"/>
    <property type="match status" value="1"/>
</dbReference>